<proteinExistence type="predicted"/>
<organism evidence="2 3">
    <name type="scientific">Pseudofulvimonas gallinarii</name>
    <dbReference type="NCBI Taxonomy" id="634155"/>
    <lineage>
        <taxon>Bacteria</taxon>
        <taxon>Pseudomonadati</taxon>
        <taxon>Pseudomonadota</taxon>
        <taxon>Gammaproteobacteria</taxon>
        <taxon>Lysobacterales</taxon>
        <taxon>Rhodanobacteraceae</taxon>
        <taxon>Pseudofulvimonas</taxon>
    </lineage>
</organism>
<evidence type="ECO:0000313" key="2">
    <source>
        <dbReference type="EMBL" id="TCS95236.1"/>
    </source>
</evidence>
<feature type="chain" id="PRO_5020984336" description="Outer membrane repeat protein" evidence="1">
    <location>
        <begin position="28"/>
        <end position="764"/>
    </location>
</feature>
<dbReference type="EMBL" id="SMAF01000019">
    <property type="protein sequence ID" value="TCS95236.1"/>
    <property type="molecule type" value="Genomic_DNA"/>
</dbReference>
<evidence type="ECO:0000313" key="3">
    <source>
        <dbReference type="Proteomes" id="UP000294599"/>
    </source>
</evidence>
<gene>
    <name evidence="2" type="ORF">EDC25_11915</name>
</gene>
<dbReference type="SUPFAM" id="SSF51126">
    <property type="entry name" value="Pectin lyase-like"/>
    <property type="match status" value="2"/>
</dbReference>
<reference evidence="2 3" key="1">
    <citation type="submission" date="2019-03" db="EMBL/GenBank/DDBJ databases">
        <title>Genomic Encyclopedia of Type Strains, Phase IV (KMG-IV): sequencing the most valuable type-strain genomes for metagenomic binning, comparative biology and taxonomic classification.</title>
        <authorList>
            <person name="Goeker M."/>
        </authorList>
    </citation>
    <scope>NUCLEOTIDE SEQUENCE [LARGE SCALE GENOMIC DNA]</scope>
    <source>
        <strain evidence="2 3">DSM 21944</strain>
    </source>
</reference>
<comment type="caution">
    <text evidence="2">The sequence shown here is derived from an EMBL/GenBank/DDBJ whole genome shotgun (WGS) entry which is preliminary data.</text>
</comment>
<evidence type="ECO:0008006" key="4">
    <source>
        <dbReference type="Google" id="ProtNLM"/>
    </source>
</evidence>
<dbReference type="RefSeq" id="WP_132577526.1">
    <property type="nucleotide sequence ID" value="NZ_JBHLWF010000083.1"/>
</dbReference>
<dbReference type="OrthoDB" id="5758889at2"/>
<dbReference type="Proteomes" id="UP000294599">
    <property type="component" value="Unassembled WGS sequence"/>
</dbReference>
<dbReference type="SMART" id="SM00710">
    <property type="entry name" value="PbH1"/>
    <property type="match status" value="5"/>
</dbReference>
<dbReference type="AlphaFoldDB" id="A0A4R3LCP8"/>
<keyword evidence="3" id="KW-1185">Reference proteome</keyword>
<accession>A0A4R3LCP8</accession>
<keyword evidence="1" id="KW-0732">Signal</keyword>
<dbReference type="InterPro" id="IPR006626">
    <property type="entry name" value="PbH1"/>
</dbReference>
<protein>
    <recommendedName>
        <fullName evidence="4">Outer membrane repeat protein</fullName>
    </recommendedName>
</protein>
<feature type="signal peptide" evidence="1">
    <location>
        <begin position="1"/>
        <end position="27"/>
    </location>
</feature>
<evidence type="ECO:0000256" key="1">
    <source>
        <dbReference type="SAM" id="SignalP"/>
    </source>
</evidence>
<dbReference type="InterPro" id="IPR012334">
    <property type="entry name" value="Pectin_lyas_fold"/>
</dbReference>
<sequence length="764" mass="79010">MLISILWRGIGCACVLILISGGPFARAAVFTVGNDNDCHYQQVQAAIDALPAGGSHEIRIKSGTYTAQAIKIESRALTLSGGYASCGATAANGLSRLDGTGGNLDSVITITGSSDIVLAGLVIENGDETPSSHGGGIDFDGVGTLLVKDTTISGNYAGYGGGINFNAPAGSTLYIDANTQIIHNTAQYSGGGVRITGGAELRMEGTGVMVAWNSALGTIPGAGESGGYGGGILVANGSEATITAGQFLEAPLIFDNSARYGGGIAVNADTNGASTLRMFSRQAGKPLRIGSNRASRTGGGIHLSGSSVADFARACLWDVSLIDNVAQNGAALYADSPGNSRPSVSINADTQYCGLRPQFSQPCGAGAGCGLVSGNRTRTADDQHVDGAIILMQNRSRFSAMALRLIENEGGSLYHAFTDGDTSHSFRACLAADNVVTGPLFRFEGDRDFIFEGCTVTGNAIPGGSSVISRTGSGRLWNSIVWQPARQVVNGGPVVSASAVIANESTSLYGIGNQVWVSTPLFADPVRGDYRPHPASPAVDVIDVPQFPTDVEGHWRSVDLPIVPNYHGPADIGAYELRDQLSLVRNGDFNGDLRYWVGPPAMSYSSNGNVSGDGASGVLRLSGPVAQGESIAAMQCVPLPGPGTYWLQAWARTTGAPILGADSALIGWSVIPDDPAHDCTGTQAGYDQVLAGLGGTWRQLEPQAVELDARNWSGRASLRLVLIAKDNAVTGGSQSVTAEFDGIRLTPAEPPSDDLIFANGFDFD</sequence>
<dbReference type="InterPro" id="IPR011050">
    <property type="entry name" value="Pectin_lyase_fold/virulence"/>
</dbReference>
<dbReference type="Gene3D" id="2.160.20.10">
    <property type="entry name" value="Single-stranded right-handed beta-helix, Pectin lyase-like"/>
    <property type="match status" value="1"/>
</dbReference>
<name>A0A4R3LCP8_9GAMM</name>